<dbReference type="InParanoid" id="K1PGT8"/>
<evidence type="ECO:0000313" key="2">
    <source>
        <dbReference type="EMBL" id="EKC18059.1"/>
    </source>
</evidence>
<dbReference type="AlphaFoldDB" id="K1PGT8"/>
<accession>K1PGT8</accession>
<proteinExistence type="predicted"/>
<evidence type="ECO:0000256" key="1">
    <source>
        <dbReference type="SAM" id="MobiDB-lite"/>
    </source>
</evidence>
<organism evidence="2">
    <name type="scientific">Magallana gigas</name>
    <name type="common">Pacific oyster</name>
    <name type="synonym">Crassostrea gigas</name>
    <dbReference type="NCBI Taxonomy" id="29159"/>
    <lineage>
        <taxon>Eukaryota</taxon>
        <taxon>Metazoa</taxon>
        <taxon>Spiralia</taxon>
        <taxon>Lophotrochozoa</taxon>
        <taxon>Mollusca</taxon>
        <taxon>Bivalvia</taxon>
        <taxon>Autobranchia</taxon>
        <taxon>Pteriomorphia</taxon>
        <taxon>Ostreida</taxon>
        <taxon>Ostreoidea</taxon>
        <taxon>Ostreidae</taxon>
        <taxon>Magallana</taxon>
    </lineage>
</organism>
<gene>
    <name evidence="2" type="ORF">CGI_10015281</name>
</gene>
<feature type="region of interest" description="Disordered" evidence="1">
    <location>
        <begin position="104"/>
        <end position="144"/>
    </location>
</feature>
<protein>
    <submittedName>
        <fullName evidence="2">Uncharacterized protein</fullName>
    </submittedName>
</protein>
<reference evidence="2" key="1">
    <citation type="journal article" date="2012" name="Nature">
        <title>The oyster genome reveals stress adaptation and complexity of shell formation.</title>
        <authorList>
            <person name="Zhang G."/>
            <person name="Fang X."/>
            <person name="Guo X."/>
            <person name="Li L."/>
            <person name="Luo R."/>
            <person name="Xu F."/>
            <person name="Yang P."/>
            <person name="Zhang L."/>
            <person name="Wang X."/>
            <person name="Qi H."/>
            <person name="Xiong Z."/>
            <person name="Que H."/>
            <person name="Xie Y."/>
            <person name="Holland P.W."/>
            <person name="Paps J."/>
            <person name="Zhu Y."/>
            <person name="Wu F."/>
            <person name="Chen Y."/>
            <person name="Wang J."/>
            <person name="Peng C."/>
            <person name="Meng J."/>
            <person name="Yang L."/>
            <person name="Liu J."/>
            <person name="Wen B."/>
            <person name="Zhang N."/>
            <person name="Huang Z."/>
            <person name="Zhu Q."/>
            <person name="Feng Y."/>
            <person name="Mount A."/>
            <person name="Hedgecock D."/>
            <person name="Xu Z."/>
            <person name="Liu Y."/>
            <person name="Domazet-Loso T."/>
            <person name="Du Y."/>
            <person name="Sun X."/>
            <person name="Zhang S."/>
            <person name="Liu B."/>
            <person name="Cheng P."/>
            <person name="Jiang X."/>
            <person name="Li J."/>
            <person name="Fan D."/>
            <person name="Wang W."/>
            <person name="Fu W."/>
            <person name="Wang T."/>
            <person name="Wang B."/>
            <person name="Zhang J."/>
            <person name="Peng Z."/>
            <person name="Li Y."/>
            <person name="Li N."/>
            <person name="Wang J."/>
            <person name="Chen M."/>
            <person name="He Y."/>
            <person name="Tan F."/>
            <person name="Song X."/>
            <person name="Zheng Q."/>
            <person name="Huang R."/>
            <person name="Yang H."/>
            <person name="Du X."/>
            <person name="Chen L."/>
            <person name="Yang M."/>
            <person name="Gaffney P.M."/>
            <person name="Wang S."/>
            <person name="Luo L."/>
            <person name="She Z."/>
            <person name="Ming Y."/>
            <person name="Huang W."/>
            <person name="Zhang S."/>
            <person name="Huang B."/>
            <person name="Zhang Y."/>
            <person name="Qu T."/>
            <person name="Ni P."/>
            <person name="Miao G."/>
            <person name="Wang J."/>
            <person name="Wang Q."/>
            <person name="Steinberg C.E."/>
            <person name="Wang H."/>
            <person name="Li N."/>
            <person name="Qian L."/>
            <person name="Zhang G."/>
            <person name="Li Y."/>
            <person name="Yang H."/>
            <person name="Liu X."/>
            <person name="Wang J."/>
            <person name="Yin Y."/>
            <person name="Wang J."/>
        </authorList>
    </citation>
    <scope>NUCLEOTIDE SEQUENCE [LARGE SCALE GENOMIC DNA]</scope>
    <source>
        <strain evidence="2">05x7-T-G4-1.051#20</strain>
    </source>
</reference>
<name>K1PGT8_MAGGI</name>
<sequence>MDAAVSHGSDEKQAWVDWMLQALQPLTRHLWRDFTKEAFALVNKYQVRAESEQQQHVESQPLQQSLRPATLQVVLARPGSMPTQWPQDLTQMQTQSQMYHQMYPVNWPGTSRRHAPQTPTGVSTSQQQSQSSDVLAAAARALNE</sequence>
<dbReference type="EMBL" id="JH817924">
    <property type="protein sequence ID" value="EKC18059.1"/>
    <property type="molecule type" value="Genomic_DNA"/>
</dbReference>
<dbReference type="HOGENOM" id="CLU_1798339_0_0_1"/>